<accession>G9JML9</accession>
<feature type="transmembrane region" description="Helical" evidence="1">
    <location>
        <begin position="67"/>
        <end position="87"/>
    </location>
</feature>
<keyword evidence="1" id="KW-1133">Transmembrane helix</keyword>
<dbReference type="EMBL" id="JN885137">
    <property type="protein sequence ID" value="AEW87736.1"/>
    <property type="molecule type" value="Genomic_DNA"/>
</dbReference>
<organism evidence="3 4">
    <name type="scientific">Macaca fuscata rhadinovirus</name>
    <dbReference type="NCBI Taxonomy" id="272551"/>
    <lineage>
        <taxon>Viruses</taxon>
        <taxon>Duplodnaviria</taxon>
        <taxon>Heunggongvirae</taxon>
        <taxon>Peploviricota</taxon>
        <taxon>Herviviricetes</taxon>
        <taxon>Herpesvirales</taxon>
        <taxon>Orthoherpesviridae</taxon>
        <taxon>Gammaherpesvirinae</taxon>
        <taxon>Rhadinovirus</taxon>
        <taxon>Rhadinovirus macacinegamma11</taxon>
        <taxon>macacine gammaherpesvirus 11</taxon>
    </lineage>
</organism>
<dbReference type="KEGG" id="vg:3416568"/>
<reference evidence="4 5" key="1">
    <citation type="journal article" date="2013" name="J. Virol.">
        <title>Genomic characterization of Japanese macaque rhadinovirus, a novel herpesvirus isolated from a nonhuman primate with a spontaneous inflammatory demyelinating disease.</title>
        <authorList>
            <person name="Estep R.D."/>
            <person name="Hansen S.G."/>
            <person name="Rogers K.S."/>
            <person name="Axthelm M.K."/>
            <person name="Wong S.W."/>
        </authorList>
    </citation>
    <scope>NUCLEOTIDE SEQUENCE [LARGE SCALE GENOMIC DNA]</scope>
    <source>
        <strain evidence="3">12E2</strain>
        <strain evidence="2">3A1</strain>
    </source>
</reference>
<dbReference type="Proteomes" id="UP000124292">
    <property type="component" value="Genome"/>
</dbReference>
<evidence type="ECO:0000313" key="5">
    <source>
        <dbReference type="Proteomes" id="UP000133219"/>
    </source>
</evidence>
<gene>
    <name evidence="3" type="ORF">JM41</name>
</gene>
<protein>
    <submittedName>
        <fullName evidence="3">JM41</fullName>
    </submittedName>
</protein>
<dbReference type="GeneID" id="3416568"/>
<dbReference type="EMBL" id="JN885136">
    <property type="protein sequence ID" value="AEW87566.1"/>
    <property type="molecule type" value="Genomic_DNA"/>
</dbReference>
<name>G9JML9_9GAMA</name>
<evidence type="ECO:0000313" key="3">
    <source>
        <dbReference type="EMBL" id="AEW87736.1"/>
    </source>
</evidence>
<keyword evidence="1" id="KW-0812">Transmembrane</keyword>
<keyword evidence="1" id="KW-0472">Membrane</keyword>
<evidence type="ECO:0000256" key="1">
    <source>
        <dbReference type="SAM" id="Phobius"/>
    </source>
</evidence>
<dbReference type="RefSeq" id="YP_238344.1">
    <property type="nucleotide sequence ID" value="NC_007016.1"/>
</dbReference>
<proteinExistence type="predicted"/>
<sequence>MIVTVLNAVIGLSPICGWREPMAKNMSASKQSDCTSESLVAGGCLRMDRSFLSSDVKGALHKVGGAFGSYSCVVFASSFMVICLLFVRVTGGVLTVTWTENGL</sequence>
<evidence type="ECO:0000313" key="2">
    <source>
        <dbReference type="EMBL" id="AEW87566.1"/>
    </source>
</evidence>
<evidence type="ECO:0000313" key="4">
    <source>
        <dbReference type="Proteomes" id="UP000124292"/>
    </source>
</evidence>
<dbReference type="Proteomes" id="UP000133219">
    <property type="component" value="Segment"/>
</dbReference>